<organism evidence="1 2">
    <name type="scientific">Pseudozyma hubeiensis (strain SY62)</name>
    <name type="common">Yeast</name>
    <dbReference type="NCBI Taxonomy" id="1305764"/>
    <lineage>
        <taxon>Eukaryota</taxon>
        <taxon>Fungi</taxon>
        <taxon>Dikarya</taxon>
        <taxon>Basidiomycota</taxon>
        <taxon>Ustilaginomycotina</taxon>
        <taxon>Ustilaginomycetes</taxon>
        <taxon>Ustilaginales</taxon>
        <taxon>Ustilaginaceae</taxon>
        <taxon>Pseudozyma</taxon>
    </lineage>
</organism>
<accession>R9NYA7</accession>
<dbReference type="RefSeq" id="XP_012187179.1">
    <property type="nucleotide sequence ID" value="XM_012331789.1"/>
</dbReference>
<dbReference type="eggNOG" id="ENOG502RE33">
    <property type="taxonomic scope" value="Eukaryota"/>
</dbReference>
<dbReference type="EMBL" id="DF238777">
    <property type="protein sequence ID" value="GAC93592.1"/>
    <property type="molecule type" value="Genomic_DNA"/>
</dbReference>
<dbReference type="AlphaFoldDB" id="R9NYA7"/>
<name>R9NYA7_PSEHS</name>
<dbReference type="Proteomes" id="UP000014071">
    <property type="component" value="Unassembled WGS sequence"/>
</dbReference>
<dbReference type="GeneID" id="24106458"/>
<dbReference type="OrthoDB" id="3360856at2759"/>
<evidence type="ECO:0000313" key="2">
    <source>
        <dbReference type="Proteomes" id="UP000014071"/>
    </source>
</evidence>
<sequence>MPNATLYYCESAFFNNTNCPGIFEMGDRGRRNLCLTTNQVDVPAIAFNYSQANGGSGAGIACTNPASSTAGRTVKVARGLMLITLLTCLVSAAAGQPTLGTSNAQLDGREESRLSDFNFRVEEKRDVSCNFFLPLTPGNYTSSGLIKTSDVVDCRQSPSPCTVSIAGGKKATFSSEYFLEGGGSWKDPNLYQTFGTDYVESYSSNVEYTSWVPVGQCGYLVSYSAAILYEGQYSGCSDGGNRTGTAVVVRKSSPLSSLVMTNC</sequence>
<keyword evidence="2" id="KW-1185">Reference proteome</keyword>
<evidence type="ECO:0000313" key="1">
    <source>
        <dbReference type="EMBL" id="GAC93592.1"/>
    </source>
</evidence>
<reference evidence="2" key="1">
    <citation type="journal article" date="2013" name="Genome Announc.">
        <title>Draft genome sequence of the basidiomycetous yeast-like fungus Pseudozyma hubeiensis SY62, which produces an abundant amount of the biosurfactant mannosylerythritol lipids.</title>
        <authorList>
            <person name="Konishi M."/>
            <person name="Hatada Y."/>
            <person name="Horiuchi J."/>
        </authorList>
    </citation>
    <scope>NUCLEOTIDE SEQUENCE [LARGE SCALE GENOMIC DNA]</scope>
    <source>
        <strain evidence="2">SY62</strain>
    </source>
</reference>
<protein>
    <submittedName>
        <fullName evidence="1">DNA excision repair protein</fullName>
    </submittedName>
</protein>
<gene>
    <name evidence="1" type="ORF">PHSY_001157</name>
</gene>
<dbReference type="HOGENOM" id="CLU_1058166_0_0_1"/>
<proteinExistence type="predicted"/>